<protein>
    <submittedName>
        <fullName evidence="2">Putative periplasmic protein</fullName>
    </submittedName>
</protein>
<name>A0A1W1C7R3_9ZZZZ</name>
<dbReference type="AlphaFoldDB" id="A0A1W1C7R3"/>
<feature type="domain" description="YhdP central" evidence="1">
    <location>
        <begin position="55"/>
        <end position="792"/>
    </location>
</feature>
<evidence type="ECO:0000259" key="1">
    <source>
        <dbReference type="Pfam" id="PF13116"/>
    </source>
</evidence>
<dbReference type="EMBL" id="FPHD01000057">
    <property type="protein sequence ID" value="SFV61799.1"/>
    <property type="molecule type" value="Genomic_DNA"/>
</dbReference>
<evidence type="ECO:0000313" key="2">
    <source>
        <dbReference type="EMBL" id="SFV61799.1"/>
    </source>
</evidence>
<gene>
    <name evidence="2" type="ORF">MNB_SV-8-1246</name>
</gene>
<reference evidence="2" key="1">
    <citation type="submission" date="2016-10" db="EMBL/GenBank/DDBJ databases">
        <authorList>
            <person name="de Groot N.N."/>
        </authorList>
    </citation>
    <scope>NUCLEOTIDE SEQUENCE</scope>
</reference>
<dbReference type="Pfam" id="PF13116">
    <property type="entry name" value="YhdP"/>
    <property type="match status" value="1"/>
</dbReference>
<sequence>MIPKSKADPSFKNIDKTFDTIKYLFTFFNYIELKKIDFNNNELKVIFADNILYVTSDDYEIAGNIERVGQKLVADVSLLYIKKDDINIVGKLTYDLQQDRLETKGTFDAYHIKGDFDATKEGSTVVFVINSKPFSDLRTLINKFPLQPSIKSWIVDKVKAKKYTLHYLSGKGDIGKEGFKMDFDALRGEVLFEDVKIYYKEKLAPVLASGFLLNYRNGGLYFDLKDPSYKKRSLKGSKVAITDLTGKKPTKLLLDLHISSQIDSVVQEILKAYKLHIPVKQKGALSKLDIRIDIPLKKSAEKTAVSVNVDIGKGEVVYDKIKIPVLKGNVKYNSRKKQSIVFKAELQKGVATIYKTKLPVIGGNITYTKDLVGLRKVHIKERWYDGNVDGKINIKTKKADLKFNAKQVSIGDKEKFFVLTKKILPLHLDYSKNVTVKLPSLKVNITYHHKEMLIQLEEIEKIKPYLKNIGLQIDGGKLDIRTKDFKTYTFNGELKRRSCFFYDKGNVCHTKIPCSGTVTKNGLDFYAFNKRLHFDVPKSRIRLKNLNIDLKQFLVSRGKIQKKSKLKKLVILGQKSKLRYGKYTLVTDSYDIDVKPNGNIKALGSLDGDIVKFSKKGKQLFIQALRVKDKLLHPLIHFKGLKKGRYSLKISGEPDKVMKGNIIVEGGTLSNFKAYNNTLAFINTIPALATLHSPGFSEKGFKIKEGVIEYRMIGDRIIFDSVYIKGRSATIVGKGELNLKIKKISMKLAIQTARELGSFVGNLPLLGYILMGKDKSMTVGLKITGDLDKPKVETTAAQDILTLPLQILKRTIESPAHIINK</sequence>
<accession>A0A1W1C7R3</accession>
<proteinExistence type="predicted"/>
<organism evidence="2">
    <name type="scientific">hydrothermal vent metagenome</name>
    <dbReference type="NCBI Taxonomy" id="652676"/>
    <lineage>
        <taxon>unclassified sequences</taxon>
        <taxon>metagenomes</taxon>
        <taxon>ecological metagenomes</taxon>
    </lineage>
</organism>
<dbReference type="InterPro" id="IPR025263">
    <property type="entry name" value="YhdP_central"/>
</dbReference>